<feature type="non-terminal residue" evidence="2">
    <location>
        <position position="128"/>
    </location>
</feature>
<organism evidence="2 3">
    <name type="scientific">Meganyctiphanes norvegica</name>
    <name type="common">Northern krill</name>
    <name type="synonym">Thysanopoda norvegica</name>
    <dbReference type="NCBI Taxonomy" id="48144"/>
    <lineage>
        <taxon>Eukaryota</taxon>
        <taxon>Metazoa</taxon>
        <taxon>Ecdysozoa</taxon>
        <taxon>Arthropoda</taxon>
        <taxon>Crustacea</taxon>
        <taxon>Multicrustacea</taxon>
        <taxon>Malacostraca</taxon>
        <taxon>Eumalacostraca</taxon>
        <taxon>Eucarida</taxon>
        <taxon>Euphausiacea</taxon>
        <taxon>Euphausiidae</taxon>
        <taxon>Meganyctiphanes</taxon>
    </lineage>
</organism>
<comment type="caution">
    <text evidence="2">The sequence shown here is derived from an EMBL/GenBank/DDBJ whole genome shotgun (WGS) entry which is preliminary data.</text>
</comment>
<sequence>MSVKGGSAMATVRPRSPSHAAKNKTPEDRVWEFGCVLGEREGRLLCRPCNLHLDHTRRSTIVEHLRSRKHHRKLEESGLETPLAGPQASVLAASAALTPVILVDSTEENNVQQETATVRSTTSPPQAP</sequence>
<gene>
    <name evidence="2" type="ORF">MNOR_LOCUS35949</name>
</gene>
<accession>A0AAV2SCN8</accession>
<reference evidence="2 3" key="1">
    <citation type="submission" date="2024-05" db="EMBL/GenBank/DDBJ databases">
        <authorList>
            <person name="Wallberg A."/>
        </authorList>
    </citation>
    <scope>NUCLEOTIDE SEQUENCE [LARGE SCALE GENOMIC DNA]</scope>
</reference>
<evidence type="ECO:0000313" key="2">
    <source>
        <dbReference type="EMBL" id="CAL4185458.1"/>
    </source>
</evidence>
<protein>
    <submittedName>
        <fullName evidence="2">Uncharacterized protein</fullName>
    </submittedName>
</protein>
<feature type="region of interest" description="Disordered" evidence="1">
    <location>
        <begin position="1"/>
        <end position="25"/>
    </location>
</feature>
<evidence type="ECO:0000256" key="1">
    <source>
        <dbReference type="SAM" id="MobiDB-lite"/>
    </source>
</evidence>
<dbReference type="Proteomes" id="UP001497623">
    <property type="component" value="Unassembled WGS sequence"/>
</dbReference>
<proteinExistence type="predicted"/>
<dbReference type="EMBL" id="CAXKWB010062563">
    <property type="protein sequence ID" value="CAL4185458.1"/>
    <property type="molecule type" value="Genomic_DNA"/>
</dbReference>
<keyword evidence="3" id="KW-1185">Reference proteome</keyword>
<feature type="region of interest" description="Disordered" evidence="1">
    <location>
        <begin position="108"/>
        <end position="128"/>
    </location>
</feature>
<name>A0AAV2SCN8_MEGNR</name>
<evidence type="ECO:0000313" key="3">
    <source>
        <dbReference type="Proteomes" id="UP001497623"/>
    </source>
</evidence>
<dbReference type="AlphaFoldDB" id="A0AAV2SCN8"/>